<keyword evidence="3" id="KW-1185">Reference proteome</keyword>
<organism evidence="2 3">
    <name type="scientific">Fusarium pseudocircinatum</name>
    <dbReference type="NCBI Taxonomy" id="56676"/>
    <lineage>
        <taxon>Eukaryota</taxon>
        <taxon>Fungi</taxon>
        <taxon>Dikarya</taxon>
        <taxon>Ascomycota</taxon>
        <taxon>Pezizomycotina</taxon>
        <taxon>Sordariomycetes</taxon>
        <taxon>Hypocreomycetidae</taxon>
        <taxon>Hypocreales</taxon>
        <taxon>Nectriaceae</taxon>
        <taxon>Fusarium</taxon>
        <taxon>Fusarium fujikuroi species complex</taxon>
    </lineage>
</organism>
<reference evidence="2 3" key="1">
    <citation type="submission" date="2020-05" db="EMBL/GenBank/DDBJ databases">
        <title>Identification and distribution of gene clusters putatively required for synthesis of sphingolipid metabolism inhibitors in phylogenetically diverse species of the filamentous fungus Fusarium.</title>
        <authorList>
            <person name="Kim H.-S."/>
            <person name="Busman M."/>
            <person name="Brown D.W."/>
            <person name="Divon H."/>
            <person name="Uhlig S."/>
            <person name="Proctor R.H."/>
        </authorList>
    </citation>
    <scope>NUCLEOTIDE SEQUENCE [LARGE SCALE GENOMIC DNA]</scope>
    <source>
        <strain evidence="2 3">NRRL 36939</strain>
    </source>
</reference>
<proteinExistence type="predicted"/>
<evidence type="ECO:0000313" key="3">
    <source>
        <dbReference type="Proteomes" id="UP000546213"/>
    </source>
</evidence>
<feature type="region of interest" description="Disordered" evidence="1">
    <location>
        <begin position="1069"/>
        <end position="1090"/>
    </location>
</feature>
<protein>
    <submittedName>
        <fullName evidence="2">Uncharacterized protein</fullName>
    </submittedName>
</protein>
<gene>
    <name evidence="2" type="ORF">FPCIR_3316</name>
</gene>
<evidence type="ECO:0000256" key="1">
    <source>
        <dbReference type="SAM" id="MobiDB-lite"/>
    </source>
</evidence>
<dbReference type="Proteomes" id="UP000546213">
    <property type="component" value="Unassembled WGS sequence"/>
</dbReference>
<dbReference type="OrthoDB" id="2992173at2759"/>
<sequence>MSTDQNVLIPIKLDAFILNDPVCDGGPGKAKIAPITQPNYTFLRLDKSWLQPDISYNVDLHSVSGAKVNSRITDLGTGEPRENRRGVYLHWTIPRIYRSGVTDAEEKNAESGALPDYPEAPSRWLVVRHIEDMSKVEPAAARSSMEPLTAWVVESDRCRAIDGPRNAKGEHTEPLNILPGGTDLQVDVAPFVDASSQNVQGSILEKQAEIFIGEKISASNWTETAIEGQDDTKKRVGLRLMGSSNELFPDFQPHCSNVFSIVDNFYYGEDKITNAALYATTVQASYYFIGWNSKTSADIFGLKSKKREARFNELNMKIKGFQKDTDPMPAYPQEIFDWFNATDGKNEVMTRSVCHGAMYGVSWDLKSAPKNILADKFAKVLAETQPVAIGTTPMDAIMAYAGAHERIEGEEKGRIEAALKRLEAILLSRDDGVEAHMQATDMLYNWNYSRLDGGDCFFAAASGDQTKIEPGQDSGAKKKETLKLSPEKQSILSKLNRLGRLRDAAKRRLKEQQWSAFSLWWQVVTKAKNNADAKSPLKQIATVVKALEKCIKDSQDEITRLLEGFKTSDAPPSTLRNEPTKNQVKDFEPGVLDPFKQQRDPTLLVGGIQSGWEVDYLLKLLVRLDCQIVPPEVEDSPTLKAFFDQFVDKKLPGFMRTTAKGLLREFMILKDRRQAKDDGHPEQPSMLQEQGLMNSADFKPFGDDWHLYINSEPERPDVKPEIPLYHDKLSRSYNQIDKKDGDGGKGTDEGVWRDLWNDTQPWFPLFLEWEVEYYHIKHDDWDLTKSKWWVNEGAKLHYSIRDGTDLARAYNGTKDCRAFAGRVLILPQPSFTLETKVTQLLQDTLPSELDKILDEKEREYLVKNLNKLQFLSSPLSGFNSHLQTVDQGNHVKPSLRNPDNGSITFIKEAERVDAGFDEKGMKLMDLQTDVTPYGGMKKPVDGVDGPSSFKPVTHGQFKLTKVNVIDKFGQVINLLDPSPIPYNPKPEDIHRAWPCLSDWYSPGAKPSPSNGDSKPVKLVPNTVEEAPISNDAKHEARCEFAQVPPQINQPARLNASWVIPSQTVKKSRASLSPSLESESQVGPTPPTSSPFWRAASEWDSPIWGWVVVNYANYGLQFFLPSGAFYREVRAGGPDGAMASPDWLPFAEPDKPSERGGAEDGGPMAKQLARLIETIATNRGYLKAFIAMVNAATTSTGTSAPSAYSEFKSALIGKPLALVNMGVSLELSQPALTSQLLKDGKGEKMLYEDLVTRKTPGPGCEKNDVYDSQYYRFPVQLGDGERGFDGLVCYFKPKTAGLQIGDALDLDMMYTHFGPDYKYFQAELAKVTPSSETHIAGSGDVDDPYKYVTTIGRNNHPKLPPYYIDPIVDPQMGTSINAQDYEDLTNGQLAVFGAIIDPFSAVHAYSGVLPVKELFLPDWTWQGPIQQISAFFHAGPVLVAWDVPKFDPGKKLTQGSLVPKVVDKKKGEHGVALPGGSLGQWTWLQPYMEDNREGKSVGQIEVLGERDGTPMGEPLEKFMPVAVDLVDDMAHLERGPYTALEGYLQMASGAVQERQ</sequence>
<evidence type="ECO:0000313" key="2">
    <source>
        <dbReference type="EMBL" id="KAF5598043.1"/>
    </source>
</evidence>
<feature type="compositionally biased region" description="Polar residues" evidence="1">
    <location>
        <begin position="1069"/>
        <end position="1082"/>
    </location>
</feature>
<accession>A0A8H5PKK7</accession>
<name>A0A8H5PKK7_9HYPO</name>
<comment type="caution">
    <text evidence="2">The sequence shown here is derived from an EMBL/GenBank/DDBJ whole genome shotgun (WGS) entry which is preliminary data.</text>
</comment>
<dbReference type="EMBL" id="JAAOAS010000069">
    <property type="protein sequence ID" value="KAF5598043.1"/>
    <property type="molecule type" value="Genomic_DNA"/>
</dbReference>